<comment type="caution">
    <text evidence="3">The sequence shown here is derived from an EMBL/GenBank/DDBJ whole genome shotgun (WGS) entry which is preliminary data.</text>
</comment>
<keyword evidence="1" id="KW-0378">Hydrolase</keyword>
<evidence type="ECO:0000256" key="1">
    <source>
        <dbReference type="ARBA" id="ARBA00022801"/>
    </source>
</evidence>
<dbReference type="GO" id="GO:0016787">
    <property type="term" value="F:hydrolase activity"/>
    <property type="evidence" value="ECO:0007669"/>
    <property type="project" value="UniProtKB-KW"/>
</dbReference>
<dbReference type="PANTHER" id="PTHR43329">
    <property type="entry name" value="EPOXIDE HYDROLASE"/>
    <property type="match status" value="1"/>
</dbReference>
<evidence type="ECO:0000313" key="4">
    <source>
        <dbReference type="Proteomes" id="UP000321261"/>
    </source>
</evidence>
<dbReference type="EMBL" id="VIWU01000001">
    <property type="protein sequence ID" value="TWF78238.1"/>
    <property type="molecule type" value="Genomic_DNA"/>
</dbReference>
<organism evidence="3 4">
    <name type="scientific">Pseudonocardia hierapolitana</name>
    <dbReference type="NCBI Taxonomy" id="1128676"/>
    <lineage>
        <taxon>Bacteria</taxon>
        <taxon>Bacillati</taxon>
        <taxon>Actinomycetota</taxon>
        <taxon>Actinomycetes</taxon>
        <taxon>Pseudonocardiales</taxon>
        <taxon>Pseudonocardiaceae</taxon>
        <taxon>Pseudonocardia</taxon>
    </lineage>
</organism>
<dbReference type="Gene3D" id="3.40.50.1820">
    <property type="entry name" value="alpha/beta hydrolase"/>
    <property type="match status" value="1"/>
</dbReference>
<dbReference type="InterPro" id="IPR000639">
    <property type="entry name" value="Epox_hydrolase-like"/>
</dbReference>
<evidence type="ECO:0000259" key="2">
    <source>
        <dbReference type="Pfam" id="PF00561"/>
    </source>
</evidence>
<dbReference type="PRINTS" id="PR00412">
    <property type="entry name" value="EPOXHYDRLASE"/>
</dbReference>
<protein>
    <submittedName>
        <fullName evidence="3">Haloacetate dehalogenase</fullName>
    </submittedName>
</protein>
<proteinExistence type="predicted"/>
<dbReference type="SUPFAM" id="SSF53474">
    <property type="entry name" value="alpha/beta-Hydrolases"/>
    <property type="match status" value="1"/>
</dbReference>
<gene>
    <name evidence="3" type="ORF">FHX44_114158</name>
</gene>
<dbReference type="RefSeq" id="WP_170308968.1">
    <property type="nucleotide sequence ID" value="NZ_VIWU01000001.1"/>
</dbReference>
<dbReference type="AlphaFoldDB" id="A0A561STN8"/>
<accession>A0A561STN8</accession>
<feature type="domain" description="AB hydrolase-1" evidence="2">
    <location>
        <begin position="27"/>
        <end position="276"/>
    </location>
</feature>
<dbReference type="PRINTS" id="PR00111">
    <property type="entry name" value="ABHYDROLASE"/>
</dbReference>
<sequence length="291" mass="31405">MPWSGFEGRRVIVGEAEYSVTLGGQGPPLLLLHGFPQTHACWSGVAPALARGHTVVAPDIRGYGASRAPAGGPRGEGYTKREMARELVELMEQLGHRRFSVTGHDRGARVAYRMALDHPERIERAAVLNIVSTLDQFARMGGGPSLGYWPWFLLAQPAPFPERLVGADPAALLDHAFDTWTSRPAAIDARHRAEYLAAATPDTIAAMCGDYRASFHLDRVHDAADRDAGRRIAAPLLVVTGADETQLADAPEVWAAWADDVTAARVPGGHFVPEEAPEELLAVLTPFLDPS</sequence>
<dbReference type="Proteomes" id="UP000321261">
    <property type="component" value="Unassembled WGS sequence"/>
</dbReference>
<keyword evidence="4" id="KW-1185">Reference proteome</keyword>
<name>A0A561STN8_9PSEU</name>
<dbReference type="InterPro" id="IPR029058">
    <property type="entry name" value="AB_hydrolase_fold"/>
</dbReference>
<reference evidence="3 4" key="1">
    <citation type="submission" date="2019-06" db="EMBL/GenBank/DDBJ databases">
        <title>Sequencing the genomes of 1000 actinobacteria strains.</title>
        <authorList>
            <person name="Klenk H.-P."/>
        </authorList>
    </citation>
    <scope>NUCLEOTIDE SEQUENCE [LARGE SCALE GENOMIC DNA]</scope>
    <source>
        <strain evidence="3 4">DSM 45671</strain>
    </source>
</reference>
<dbReference type="Pfam" id="PF00561">
    <property type="entry name" value="Abhydrolase_1"/>
    <property type="match status" value="1"/>
</dbReference>
<dbReference type="InterPro" id="IPR000073">
    <property type="entry name" value="AB_hydrolase_1"/>
</dbReference>
<evidence type="ECO:0000313" key="3">
    <source>
        <dbReference type="EMBL" id="TWF78238.1"/>
    </source>
</evidence>